<dbReference type="Gene3D" id="3.40.50.300">
    <property type="entry name" value="P-loop containing nucleotide triphosphate hydrolases"/>
    <property type="match status" value="1"/>
</dbReference>
<dbReference type="RefSeq" id="WP_115855690.1">
    <property type="nucleotide sequence ID" value="NZ_QRDJ01000013.1"/>
</dbReference>
<evidence type="ECO:0000259" key="2">
    <source>
        <dbReference type="Pfam" id="PF03135"/>
    </source>
</evidence>
<dbReference type="PANTHER" id="PTHR30121">
    <property type="entry name" value="UNCHARACTERIZED PROTEIN YJGR-RELATED"/>
    <property type="match status" value="1"/>
</dbReference>
<dbReference type="AlphaFoldDB" id="A0A3D9DRG6"/>
<dbReference type="InterPro" id="IPR051162">
    <property type="entry name" value="T4SS_component"/>
</dbReference>
<dbReference type="Gene3D" id="1.10.8.730">
    <property type="match status" value="1"/>
</dbReference>
<keyword evidence="4" id="KW-1185">Reference proteome</keyword>
<dbReference type="InterPro" id="IPR027417">
    <property type="entry name" value="P-loop_NTPase"/>
</dbReference>
<dbReference type="Pfam" id="PF03135">
    <property type="entry name" value="CagE_TrbE_VirB"/>
    <property type="match status" value="1"/>
</dbReference>
<proteinExistence type="inferred from homology"/>
<evidence type="ECO:0000313" key="4">
    <source>
        <dbReference type="Proteomes" id="UP000256334"/>
    </source>
</evidence>
<comment type="similarity">
    <text evidence="1">Belongs to the TrbE/VirB4 family.</text>
</comment>
<feature type="domain" description="CagE TrbE VirB component of type IV transporter system central" evidence="2">
    <location>
        <begin position="167"/>
        <end position="357"/>
    </location>
</feature>
<gene>
    <name evidence="3" type="ORF">C8D72_3482</name>
</gene>
<organism evidence="3 4">
    <name type="scientific">Kushneria indalinina DSM 14324</name>
    <dbReference type="NCBI Taxonomy" id="1122140"/>
    <lineage>
        <taxon>Bacteria</taxon>
        <taxon>Pseudomonadati</taxon>
        <taxon>Pseudomonadota</taxon>
        <taxon>Gammaproteobacteria</taxon>
        <taxon>Oceanospirillales</taxon>
        <taxon>Halomonadaceae</taxon>
        <taxon>Kushneria</taxon>
    </lineage>
</organism>
<name>A0A3D9DRG6_9GAMM</name>
<dbReference type="OrthoDB" id="5555485at2"/>
<evidence type="ECO:0000313" key="3">
    <source>
        <dbReference type="EMBL" id="REC93323.1"/>
    </source>
</evidence>
<accession>A0A3D9DRG6</accession>
<dbReference type="GO" id="GO:0005524">
    <property type="term" value="F:ATP binding"/>
    <property type="evidence" value="ECO:0007669"/>
    <property type="project" value="InterPro"/>
</dbReference>
<evidence type="ECO:0000256" key="1">
    <source>
        <dbReference type="ARBA" id="ARBA00006512"/>
    </source>
</evidence>
<protein>
    <submittedName>
        <fullName evidence="3">Type IV secretion system protein VirB4</fullName>
    </submittedName>
</protein>
<dbReference type="SUPFAM" id="SSF52540">
    <property type="entry name" value="P-loop containing nucleoside triphosphate hydrolases"/>
    <property type="match status" value="1"/>
</dbReference>
<sequence>MVYSDILKDALAFADCVPGYGLQVDERIISLDKERLMAVVQFGGISFNTLDNETLERAATRLTRVLSVAGTVNGPRLAVWAHVIKKEVGVDQDYHFNNDFLDSFNEKYIERFDSGRFYQTRYYLTFVYKYRDSIDDGINELNLLLDSVLNNTAEFEPIALGVGRNVYGANTSEIASFLGYLASGSETEVLLGRDPVVDLIDQGSAHFGYDVAEFRSSNGTRKFASFYDLRTHPPEGSTGQWDFILSQPTEFVFSQCFHYFNTDTTQKMLDSATNKLVSGQNTPDRLVDEMSRAKEYVATGDVVFGMLQGALIVYGSTPKAAVDAGNRMVSEFAGSGDSDFRRATLSAIDTYYSVFPASPVKPFQEPKTTRNLACGFSLHSYPSGKATGNPLGDGSAVIPLSTEDGGLYFFNLHDTPLGRDNRGDPEPGHMMTLGMTGAGKTTFEAVVINYLSRFDPAIFGIDYNESMHNNFRGPLGGEYFRIREGEYTGIQPFQWDDSAEQRDFLYQLVITLAGTETTSEEKGQVKLAVDTVMSFPEVTDRRLSTVVENIPQGAGNSLRTRLAEWCANEGGRHAWALDSPENRFNPSEMFRVAFDATRLLTHNNPVTEPLLLTLFAMKSRMQQARKGHPLITMVAEFWAPANYPATAAELKKILLAGRLRGEICMLSSQTPQSALTCMIASEVIQQTPTKVLLPNHDAQYESYKSIGVSEKDFETIVELPRESRRFVIKQGTKSSLASLDLSGFDEFLPIISSTDSSIAAVDSLIEEMGTSDPAVWLPEYQKRLRQKAAQKKEILEDD</sequence>
<reference evidence="3 4" key="1">
    <citation type="submission" date="2018-07" db="EMBL/GenBank/DDBJ databases">
        <title>Genomic Encyclopedia of Type Strains, Phase IV (KMG-IV): sequencing the most valuable type-strain genomes for metagenomic binning, comparative biology and taxonomic classification.</title>
        <authorList>
            <person name="Goeker M."/>
        </authorList>
    </citation>
    <scope>NUCLEOTIDE SEQUENCE [LARGE SCALE GENOMIC DNA]</scope>
    <source>
        <strain evidence="3 4">DSM 14324</strain>
    </source>
</reference>
<dbReference type="PANTHER" id="PTHR30121:SF6">
    <property type="entry name" value="SLR6007 PROTEIN"/>
    <property type="match status" value="1"/>
</dbReference>
<comment type="caution">
    <text evidence="3">The sequence shown here is derived from an EMBL/GenBank/DDBJ whole genome shotgun (WGS) entry which is preliminary data.</text>
</comment>
<dbReference type="EMBL" id="QRDJ01000013">
    <property type="protein sequence ID" value="REC93323.1"/>
    <property type="molecule type" value="Genomic_DNA"/>
</dbReference>
<dbReference type="Proteomes" id="UP000256334">
    <property type="component" value="Unassembled WGS sequence"/>
</dbReference>
<dbReference type="InterPro" id="IPR018145">
    <property type="entry name" value="CagE_TrbE_VirB_cntrl_dom"/>
</dbReference>